<name>A0A512D7Z9_9CELL</name>
<gene>
    <name evidence="1" type="ORF">CAE01nite_03240</name>
</gene>
<comment type="caution">
    <text evidence="1">The sequence shown here is derived from an EMBL/GenBank/DDBJ whole genome shotgun (WGS) entry which is preliminary data.</text>
</comment>
<accession>A0A512D7Z9</accession>
<dbReference type="Proteomes" id="UP000321181">
    <property type="component" value="Unassembled WGS sequence"/>
</dbReference>
<evidence type="ECO:0000313" key="1">
    <source>
        <dbReference type="EMBL" id="GEO32599.1"/>
    </source>
</evidence>
<reference evidence="1 2" key="1">
    <citation type="submission" date="2019-07" db="EMBL/GenBank/DDBJ databases">
        <title>Whole genome shotgun sequence of Cellulomonas aerilata NBRC 106308.</title>
        <authorList>
            <person name="Hosoyama A."/>
            <person name="Uohara A."/>
            <person name="Ohji S."/>
            <person name="Ichikawa N."/>
        </authorList>
    </citation>
    <scope>NUCLEOTIDE SEQUENCE [LARGE SCALE GENOMIC DNA]</scope>
    <source>
        <strain evidence="1 2">NBRC 106308</strain>
    </source>
</reference>
<dbReference type="EMBL" id="BJYY01000001">
    <property type="protein sequence ID" value="GEO32599.1"/>
    <property type="molecule type" value="Genomic_DNA"/>
</dbReference>
<proteinExistence type="predicted"/>
<dbReference type="AlphaFoldDB" id="A0A512D7Z9"/>
<evidence type="ECO:0000313" key="2">
    <source>
        <dbReference type="Proteomes" id="UP000321181"/>
    </source>
</evidence>
<keyword evidence="2" id="KW-1185">Reference proteome</keyword>
<dbReference type="OrthoDB" id="3268465at2"/>
<protein>
    <submittedName>
        <fullName evidence="1">Uncharacterized protein</fullName>
    </submittedName>
</protein>
<sequence>MPDLPVDDPRPARHHLLALPDDVGAEEVEVLALSRFTAAGWDRRVPQTAPRGRAAREPLAGVGVLRLSRHSTMAGPYAVTPDAVRALGLPDDTAAAFVVTSPRERGEPPYPGGDREGLKRAFPDAMPIRDEERVLRWLVDAARRLGGAVRVADGGVVLIPDPGAAVDLTVFSDVWLEPATGLAVVQRATPSARLALDAVPWQGPSITPQAPATGPDGAPLTRLGERARRRVHDRSADFDAAALAGPDELTGYGVEVDLGPDGLVVVEAGGDEVVPLVLRGLPWTAQGVVTYRVRWEPADLEELEREHPSEAHRTARARAQGLVAAAAREVHAVVGGEVADAAEFLVDPADL</sequence>
<organism evidence="1 2">
    <name type="scientific">Cellulomonas aerilata</name>
    <dbReference type="NCBI Taxonomy" id="515326"/>
    <lineage>
        <taxon>Bacteria</taxon>
        <taxon>Bacillati</taxon>
        <taxon>Actinomycetota</taxon>
        <taxon>Actinomycetes</taxon>
        <taxon>Micrococcales</taxon>
        <taxon>Cellulomonadaceae</taxon>
        <taxon>Cellulomonas</taxon>
    </lineage>
</organism>